<dbReference type="eggNOG" id="COG0635">
    <property type="taxonomic scope" value="Bacteria"/>
</dbReference>
<dbReference type="GO" id="GO:0005737">
    <property type="term" value="C:cytoplasm"/>
    <property type="evidence" value="ECO:0007669"/>
    <property type="project" value="UniProtKB-SubCell"/>
</dbReference>
<proteinExistence type="inferred from homology"/>
<dbReference type="SFLD" id="SFLDF00562">
    <property type="entry name" value="HemN-like__clustered_with_heat"/>
    <property type="match status" value="1"/>
</dbReference>
<reference evidence="4 5" key="1">
    <citation type="journal article" date="2014" name="MBio">
        <title>Differential genome evolution between companion symbionts in an insect-bacterial symbiosis.</title>
        <authorList>
            <person name="Bennett G.M."/>
            <person name="McCutcheon J.P."/>
            <person name="MacDonald B.R."/>
            <person name="Romanovicz D."/>
            <person name="Moran N.A."/>
        </authorList>
    </citation>
    <scope>NUCLEOTIDE SEQUENCE [LARGE SCALE GENOMIC DNA]</scope>
    <source>
        <strain evidence="4 5">BGSS</strain>
    </source>
</reference>
<dbReference type="PANTHER" id="PTHR13932">
    <property type="entry name" value="COPROPORPHYRINIGEN III OXIDASE"/>
    <property type="match status" value="1"/>
</dbReference>
<keyword evidence="2" id="KW-0479">Metal-binding</keyword>
<dbReference type="InterPro" id="IPR058240">
    <property type="entry name" value="rSAM_sf"/>
</dbReference>
<keyword evidence="2" id="KW-0004">4Fe-4S</keyword>
<organism evidence="4 5">
    <name type="scientific">Candidatus Palibaumannia cicadellinicola</name>
    <dbReference type="NCBI Taxonomy" id="186490"/>
    <lineage>
        <taxon>Bacteria</taxon>
        <taxon>Pseudomonadati</taxon>
        <taxon>Pseudomonadota</taxon>
        <taxon>Gammaproteobacteria</taxon>
        <taxon>Candidatus Palibaumannia</taxon>
    </lineage>
</organism>
<dbReference type="SUPFAM" id="SSF102114">
    <property type="entry name" value="Radical SAM enzymes"/>
    <property type="match status" value="1"/>
</dbReference>
<dbReference type="Proteomes" id="UP000067325">
    <property type="component" value="Chromosome"/>
</dbReference>
<dbReference type="RefSeq" id="WP_038498951.1">
    <property type="nucleotide sequence ID" value="NZ_CP008985.1"/>
</dbReference>
<dbReference type="InterPro" id="IPR007197">
    <property type="entry name" value="rSAM"/>
</dbReference>
<evidence type="ECO:0000313" key="5">
    <source>
        <dbReference type="Proteomes" id="UP000067325"/>
    </source>
</evidence>
<evidence type="ECO:0000259" key="3">
    <source>
        <dbReference type="PROSITE" id="PS51918"/>
    </source>
</evidence>
<sequence>MNKNLPPLSLYIHIPWCIKKCFYCDFNTYLVKLNISYQEYVRHLLIDLEKNIYLSYGRTIKTLFIGGGTPSLLNLCALQQLLDGIYQRLPIASNIETTIEVNPGTIEEKDLINYLQAGVNRLSIGVQSFNLKKLTSLGRIHGPEDANNAALLASTIGLHNFNLDLMHGLPKQTLHEALEDLQQAISLMPAHISWYQLEIEPKTIFGYYPPVLPDDDLLWDIYQNGHQLLIASGYQQYEISAYSHTGYECFHNLNYWRFGDYLGIGSGAHSKITKPDGKVLRIVKTSNPRRYMQGYYLDKLYQVSLRDLPFEYFMNRFRLLEAVPRKEFTKFTNLAESTVRLALDKALTLGYISESNEYWQVTSQGKLYLNLLLELFL</sequence>
<dbReference type="PANTHER" id="PTHR13932:SF5">
    <property type="entry name" value="RADICAL S-ADENOSYL METHIONINE DOMAIN-CONTAINING PROTEIN 1, MITOCHONDRIAL"/>
    <property type="match status" value="1"/>
</dbReference>
<comment type="subcellular location">
    <subcellularLocation>
        <location evidence="2">Cytoplasm</location>
    </subcellularLocation>
</comment>
<dbReference type="InterPro" id="IPR006638">
    <property type="entry name" value="Elp3/MiaA/NifB-like_rSAM"/>
</dbReference>
<keyword evidence="2" id="KW-0143">Chaperone</keyword>
<dbReference type="SFLD" id="SFLDG01065">
    <property type="entry name" value="anaerobic_coproporphyrinogen-I"/>
    <property type="match status" value="1"/>
</dbReference>
<dbReference type="InterPro" id="IPR010723">
    <property type="entry name" value="HemN_C"/>
</dbReference>
<dbReference type="SFLD" id="SFLDF00288">
    <property type="entry name" value="HemN-like__clustered_with_nucl"/>
    <property type="match status" value="1"/>
</dbReference>
<keyword evidence="2" id="KW-0408">Iron</keyword>
<keyword evidence="2" id="KW-0349">Heme</keyword>
<dbReference type="AlphaFoldDB" id="A0A088NBA1"/>
<dbReference type="SMART" id="SM00729">
    <property type="entry name" value="Elp3"/>
    <property type="match status" value="1"/>
</dbReference>
<dbReference type="Pfam" id="PF04055">
    <property type="entry name" value="Radical_SAM"/>
    <property type="match status" value="1"/>
</dbReference>
<dbReference type="NCBIfam" id="TIGR00539">
    <property type="entry name" value="hemN_rel"/>
    <property type="match status" value="1"/>
</dbReference>
<keyword evidence="2" id="KW-0949">S-adenosyl-L-methionine</keyword>
<dbReference type="KEGG" id="bcib:IM45_1059"/>
<dbReference type="GO" id="GO:0006779">
    <property type="term" value="P:porphyrin-containing compound biosynthetic process"/>
    <property type="evidence" value="ECO:0007669"/>
    <property type="project" value="InterPro"/>
</dbReference>
<name>A0A088NBA1_9GAMM</name>
<dbReference type="GO" id="GO:0051539">
    <property type="term" value="F:4 iron, 4 sulfur cluster binding"/>
    <property type="evidence" value="ECO:0007669"/>
    <property type="project" value="UniProtKB-UniRule"/>
</dbReference>
<dbReference type="GO" id="GO:0046872">
    <property type="term" value="F:metal ion binding"/>
    <property type="evidence" value="ECO:0007669"/>
    <property type="project" value="UniProtKB-UniRule"/>
</dbReference>
<dbReference type="CDD" id="cd01335">
    <property type="entry name" value="Radical_SAM"/>
    <property type="match status" value="1"/>
</dbReference>
<comment type="similarity">
    <text evidence="1">Belongs to the anaerobic coproporphyrinogen-III oxidase family. HemW subfamily.</text>
</comment>
<dbReference type="PROSITE" id="PS51918">
    <property type="entry name" value="RADICAL_SAM"/>
    <property type="match status" value="1"/>
</dbReference>
<evidence type="ECO:0000313" key="4">
    <source>
        <dbReference type="EMBL" id="AIN47398.1"/>
    </source>
</evidence>
<feature type="domain" description="Radical SAM core" evidence="3">
    <location>
        <begin position="2"/>
        <end position="235"/>
    </location>
</feature>
<evidence type="ECO:0000256" key="1">
    <source>
        <dbReference type="ARBA" id="ARBA00006100"/>
    </source>
</evidence>
<protein>
    <recommendedName>
        <fullName evidence="2">Heme chaperone HemW</fullName>
    </recommendedName>
</protein>
<dbReference type="InterPro" id="IPR004559">
    <property type="entry name" value="HemW-like"/>
</dbReference>
<keyword evidence="2" id="KW-0963">Cytoplasm</keyword>
<evidence type="ECO:0000256" key="2">
    <source>
        <dbReference type="RuleBase" id="RU364116"/>
    </source>
</evidence>
<dbReference type="EMBL" id="CP008985">
    <property type="protein sequence ID" value="AIN47398.1"/>
    <property type="molecule type" value="Genomic_DNA"/>
</dbReference>
<dbReference type="InterPro" id="IPR034505">
    <property type="entry name" value="Coproporphyrinogen-III_oxidase"/>
</dbReference>
<dbReference type="SFLD" id="SFLDS00029">
    <property type="entry name" value="Radical_SAM"/>
    <property type="match status" value="1"/>
</dbReference>
<dbReference type="OrthoDB" id="9808022at2"/>
<accession>A0A088NBA1</accession>
<keyword evidence="2" id="KW-0411">Iron-sulfur</keyword>
<dbReference type="GO" id="GO:0004109">
    <property type="term" value="F:coproporphyrinogen oxidase activity"/>
    <property type="evidence" value="ECO:0007669"/>
    <property type="project" value="InterPro"/>
</dbReference>
<comment type="function">
    <text evidence="2">Probably acts as a heme chaperone, transferring heme to an unknown acceptor. Binds one molecule of heme per monomer, possibly covalently. Binds 1 [4Fe-4S] cluster. The cluster is coordinated with 3 cysteines and an exchangeable S-adenosyl-L-methionine.</text>
</comment>
<dbReference type="Pfam" id="PF06969">
    <property type="entry name" value="HemN_C"/>
    <property type="match status" value="1"/>
</dbReference>
<gene>
    <name evidence="4" type="ORF">IM45_1059</name>
</gene>